<proteinExistence type="predicted"/>
<feature type="non-terminal residue" evidence="4">
    <location>
        <position position="240"/>
    </location>
</feature>
<dbReference type="EMBL" id="UINC01039126">
    <property type="protein sequence ID" value="SVB37145.1"/>
    <property type="molecule type" value="Genomic_DNA"/>
</dbReference>
<feature type="domain" description="NADH:flavin oxidoreductase/NADH oxidase N-terminal" evidence="3">
    <location>
        <begin position="35"/>
        <end position="239"/>
    </location>
</feature>
<evidence type="ECO:0000313" key="4">
    <source>
        <dbReference type="EMBL" id="SVB37145.1"/>
    </source>
</evidence>
<dbReference type="InterPro" id="IPR013785">
    <property type="entry name" value="Aldolase_TIM"/>
</dbReference>
<dbReference type="InterPro" id="IPR051799">
    <property type="entry name" value="NADH_flavin_oxidoreductase"/>
</dbReference>
<dbReference type="GO" id="GO:0010181">
    <property type="term" value="F:FMN binding"/>
    <property type="evidence" value="ECO:0007669"/>
    <property type="project" value="InterPro"/>
</dbReference>
<keyword evidence="2" id="KW-0560">Oxidoreductase</keyword>
<dbReference type="PANTHER" id="PTHR43656">
    <property type="entry name" value="BINDING OXIDOREDUCTASE, PUTATIVE (AFU_ORTHOLOGUE AFUA_2G08260)-RELATED"/>
    <property type="match status" value="1"/>
</dbReference>
<protein>
    <recommendedName>
        <fullName evidence="3">NADH:flavin oxidoreductase/NADH oxidase N-terminal domain-containing protein</fullName>
    </recommendedName>
</protein>
<dbReference type="Gene3D" id="3.20.20.70">
    <property type="entry name" value="Aldolase class I"/>
    <property type="match status" value="1"/>
</dbReference>
<dbReference type="PANTHER" id="PTHR43656:SF2">
    <property type="entry name" value="BINDING OXIDOREDUCTASE, PUTATIVE (AFU_ORTHOLOGUE AFUA_2G08260)-RELATED"/>
    <property type="match status" value="1"/>
</dbReference>
<evidence type="ECO:0000256" key="1">
    <source>
        <dbReference type="ARBA" id="ARBA00022630"/>
    </source>
</evidence>
<keyword evidence="1" id="KW-0285">Flavoprotein</keyword>
<sequence length="240" mass="27160">MAIKRKHFRYRDIDELRTEIEKLGLSIRLEDRIEKLLEPVSVGHKTAGNALGIHPMEGCDCTADGRPGELTIRRWERFGTGGSKLIWGEATAVLDEAKANSRQLLISKDTVGSIASMLEITRTAHRNTFGPNEEILVGMQLTHSGRYCYQKPMIAFRHPVVDRITLLDKKKKIPIPDDYPVVSDDYLERLEDAYVAAAKLAWQIGFDFVDLKQCHSYLLNELLAAKTRKGKYGGSFENRT</sequence>
<reference evidence="4" key="1">
    <citation type="submission" date="2018-05" db="EMBL/GenBank/DDBJ databases">
        <authorList>
            <person name="Lanie J.A."/>
            <person name="Ng W.-L."/>
            <person name="Kazmierczak K.M."/>
            <person name="Andrzejewski T.M."/>
            <person name="Davidsen T.M."/>
            <person name="Wayne K.J."/>
            <person name="Tettelin H."/>
            <person name="Glass J.I."/>
            <person name="Rusch D."/>
            <person name="Podicherti R."/>
            <person name="Tsui H.-C.T."/>
            <person name="Winkler M.E."/>
        </authorList>
    </citation>
    <scope>NUCLEOTIDE SEQUENCE</scope>
</reference>
<evidence type="ECO:0000256" key="2">
    <source>
        <dbReference type="ARBA" id="ARBA00023002"/>
    </source>
</evidence>
<gene>
    <name evidence="4" type="ORF">METZ01_LOCUS189999</name>
</gene>
<dbReference type="GO" id="GO:0016491">
    <property type="term" value="F:oxidoreductase activity"/>
    <property type="evidence" value="ECO:0007669"/>
    <property type="project" value="UniProtKB-KW"/>
</dbReference>
<dbReference type="AlphaFoldDB" id="A0A382DFW9"/>
<accession>A0A382DFW9</accession>
<name>A0A382DFW9_9ZZZZ</name>
<dbReference type="Pfam" id="PF00724">
    <property type="entry name" value="Oxidored_FMN"/>
    <property type="match status" value="1"/>
</dbReference>
<dbReference type="SUPFAM" id="SSF51395">
    <property type="entry name" value="FMN-linked oxidoreductases"/>
    <property type="match status" value="1"/>
</dbReference>
<organism evidence="4">
    <name type="scientific">marine metagenome</name>
    <dbReference type="NCBI Taxonomy" id="408172"/>
    <lineage>
        <taxon>unclassified sequences</taxon>
        <taxon>metagenomes</taxon>
        <taxon>ecological metagenomes</taxon>
    </lineage>
</organism>
<evidence type="ECO:0000259" key="3">
    <source>
        <dbReference type="Pfam" id="PF00724"/>
    </source>
</evidence>
<dbReference type="InterPro" id="IPR001155">
    <property type="entry name" value="OxRdtase_FMN_N"/>
</dbReference>